<keyword evidence="8" id="KW-0129">CBS domain</keyword>
<dbReference type="InterPro" id="IPR006667">
    <property type="entry name" value="SLC41_membr_dom"/>
</dbReference>
<evidence type="ECO:0000256" key="5">
    <source>
        <dbReference type="ARBA" id="ARBA00022842"/>
    </source>
</evidence>
<name>A0A6A8M9R5_9FIRM</name>
<evidence type="ECO:0000259" key="10">
    <source>
        <dbReference type="PROSITE" id="PS51371"/>
    </source>
</evidence>
<feature type="transmembrane region" description="Helical" evidence="9">
    <location>
        <begin position="402"/>
        <end position="425"/>
    </location>
</feature>
<dbReference type="Pfam" id="PF00571">
    <property type="entry name" value="CBS"/>
    <property type="match status" value="2"/>
</dbReference>
<dbReference type="InterPro" id="IPR000644">
    <property type="entry name" value="CBS_dom"/>
</dbReference>
<comment type="caution">
    <text evidence="11">The sequence shown here is derived from an EMBL/GenBank/DDBJ whole genome shotgun (WGS) entry which is preliminary data.</text>
</comment>
<gene>
    <name evidence="11" type="primary">mgtE</name>
    <name evidence="11" type="ORF">FYJ66_00155</name>
</gene>
<evidence type="ECO:0000256" key="8">
    <source>
        <dbReference type="PROSITE-ProRule" id="PRU00703"/>
    </source>
</evidence>
<evidence type="ECO:0000256" key="7">
    <source>
        <dbReference type="ARBA" id="ARBA00023136"/>
    </source>
</evidence>
<dbReference type="SMART" id="SM00116">
    <property type="entry name" value="CBS"/>
    <property type="match status" value="2"/>
</dbReference>
<comment type="similarity">
    <text evidence="2 9">Belongs to the SLC41A transporter family.</text>
</comment>
<feature type="domain" description="CBS" evidence="10">
    <location>
        <begin position="152"/>
        <end position="215"/>
    </location>
</feature>
<comment type="subunit">
    <text evidence="9">Homodimer.</text>
</comment>
<organism evidence="11">
    <name type="scientific">Baileyella intestinalis</name>
    <dbReference type="NCBI Taxonomy" id="2606709"/>
    <lineage>
        <taxon>Bacteria</taxon>
        <taxon>Bacillati</taxon>
        <taxon>Bacillota</taxon>
        <taxon>Clostridia</taxon>
        <taxon>Peptostreptococcales</taxon>
        <taxon>Anaerovoracaceae</taxon>
        <taxon>Baileyella</taxon>
    </lineage>
</organism>
<dbReference type="Gene3D" id="1.10.357.20">
    <property type="entry name" value="SLC41 divalent cation transporters, integral membrane domain"/>
    <property type="match status" value="1"/>
</dbReference>
<evidence type="ECO:0000256" key="1">
    <source>
        <dbReference type="ARBA" id="ARBA00004141"/>
    </source>
</evidence>
<dbReference type="PANTHER" id="PTHR43773:SF1">
    <property type="entry name" value="MAGNESIUM TRANSPORTER MGTE"/>
    <property type="match status" value="1"/>
</dbReference>
<feature type="transmembrane region" description="Helical" evidence="9">
    <location>
        <begin position="437"/>
        <end position="457"/>
    </location>
</feature>
<comment type="caution">
    <text evidence="9">Lacks conserved residue(s) required for the propagation of feature annotation.</text>
</comment>
<evidence type="ECO:0000256" key="3">
    <source>
        <dbReference type="ARBA" id="ARBA00022448"/>
    </source>
</evidence>
<protein>
    <recommendedName>
        <fullName evidence="9">Magnesium transporter MgtE</fullName>
    </recommendedName>
</protein>
<dbReference type="SMART" id="SM00924">
    <property type="entry name" value="MgtE_N"/>
    <property type="match status" value="1"/>
</dbReference>
<dbReference type="EMBL" id="VUNB01000001">
    <property type="protein sequence ID" value="MST68026.1"/>
    <property type="molecule type" value="Genomic_DNA"/>
</dbReference>
<keyword evidence="9" id="KW-1003">Cell membrane</keyword>
<keyword evidence="5 9" id="KW-0460">Magnesium</keyword>
<feature type="domain" description="CBS" evidence="10">
    <location>
        <begin position="216"/>
        <end position="272"/>
    </location>
</feature>
<dbReference type="SUPFAM" id="SSF54631">
    <property type="entry name" value="CBS-domain pair"/>
    <property type="match status" value="1"/>
</dbReference>
<keyword evidence="7 9" id="KW-0472">Membrane</keyword>
<dbReference type="InterPro" id="IPR046342">
    <property type="entry name" value="CBS_dom_sf"/>
</dbReference>
<keyword evidence="6 9" id="KW-1133">Transmembrane helix</keyword>
<dbReference type="Pfam" id="PF03448">
    <property type="entry name" value="MgtE_N"/>
    <property type="match status" value="1"/>
</dbReference>
<dbReference type="RefSeq" id="WP_320592730.1">
    <property type="nucleotide sequence ID" value="NZ_JAXDSY010000021.1"/>
</dbReference>
<dbReference type="SUPFAM" id="SSF161093">
    <property type="entry name" value="MgtE membrane domain-like"/>
    <property type="match status" value="1"/>
</dbReference>
<comment type="function">
    <text evidence="9">Acts as a magnesium transporter.</text>
</comment>
<keyword evidence="9" id="KW-0479">Metal-binding</keyword>
<proteinExistence type="inferred from homology"/>
<keyword evidence="4 9" id="KW-0812">Transmembrane</keyword>
<dbReference type="InterPro" id="IPR006668">
    <property type="entry name" value="Mg_transptr_MgtE_intracell_dom"/>
</dbReference>
<evidence type="ECO:0000256" key="6">
    <source>
        <dbReference type="ARBA" id="ARBA00022989"/>
    </source>
</evidence>
<keyword evidence="3 9" id="KW-0813">Transport</keyword>
<dbReference type="PANTHER" id="PTHR43773">
    <property type="entry name" value="MAGNESIUM TRANSPORTER MGTE"/>
    <property type="match status" value="1"/>
</dbReference>
<feature type="transmembrane region" description="Helical" evidence="9">
    <location>
        <begin position="375"/>
        <end position="396"/>
    </location>
</feature>
<dbReference type="Pfam" id="PF01769">
    <property type="entry name" value="MgtE"/>
    <property type="match status" value="1"/>
</dbReference>
<dbReference type="SUPFAM" id="SSF158791">
    <property type="entry name" value="MgtE N-terminal domain-like"/>
    <property type="match status" value="1"/>
</dbReference>
<dbReference type="AlphaFoldDB" id="A0A6A8M9R5"/>
<sequence>MENPGSAISQRDQAFEESEEKVFELLEEKKYFRCRDELLKNNSVDIADILEDVMREYDMQKAVILFRTLPKNVSVDVFAYFNLEDQVEIINIITDPEIEYIIKELDFDDMIDVIEELPANIVDKILEKTPKAERRQINTFLKYKDESAGSLMTPDYINLNKNMTVREALDHIKDVGMDSETIYTCYVLDGGRKLIGVVSLRALVIADYNLKVLDLMREDVVFAHVDDDQEEISDLFKKYGFLAIPVVDNEGRLVGIITVDDIMDVIEEETTEDIQRMGGVIDSQDRTYFDTSVWGHVKARLPWLFLLMCSYVITGGIIQSYEASLSKVISLVVYMPMLMGTGGNSGTQSSTLIIRGMGTNEIELGDEFKVFWKELRVSIIVGVCISTLNFARIVLLDHNPPLVAMTVCVSMVVIVVAAKCIGGLLPMIAKRIGLDPALMAGPLMASLTDMVSLMTYFRMAVLIMHV</sequence>
<dbReference type="GO" id="GO:0015095">
    <property type="term" value="F:magnesium ion transmembrane transporter activity"/>
    <property type="evidence" value="ECO:0007669"/>
    <property type="project" value="UniProtKB-UniRule"/>
</dbReference>
<dbReference type="InterPro" id="IPR036739">
    <property type="entry name" value="SLC41_membr_dom_sf"/>
</dbReference>
<dbReference type="InterPro" id="IPR038076">
    <property type="entry name" value="MgtE_N_sf"/>
</dbReference>
<evidence type="ECO:0000256" key="4">
    <source>
        <dbReference type="ARBA" id="ARBA00022692"/>
    </source>
</evidence>
<evidence type="ECO:0000313" key="11">
    <source>
        <dbReference type="EMBL" id="MST68026.1"/>
    </source>
</evidence>
<dbReference type="NCBIfam" id="TIGR00400">
    <property type="entry name" value="mgtE"/>
    <property type="match status" value="1"/>
</dbReference>
<dbReference type="Gene3D" id="1.25.60.10">
    <property type="entry name" value="MgtE N-terminal domain-like"/>
    <property type="match status" value="1"/>
</dbReference>
<dbReference type="InterPro" id="IPR006669">
    <property type="entry name" value="MgtE_transporter"/>
</dbReference>
<dbReference type="CDD" id="cd04606">
    <property type="entry name" value="CBS_pair_Mg_transporter"/>
    <property type="match status" value="1"/>
</dbReference>
<reference evidence="11" key="1">
    <citation type="submission" date="2019-09" db="EMBL/GenBank/DDBJ databases">
        <title>In-depth cultivation of the pig gut microbiome towards novel bacterial diversity and tailored functional studies.</title>
        <authorList>
            <person name="Wylensek D."/>
            <person name="Hitch T.C.A."/>
            <person name="Clavel T."/>
        </authorList>
    </citation>
    <scope>NUCLEOTIDE SEQUENCE</scope>
    <source>
        <strain evidence="11">RF-744-FAT-WT-3</strain>
    </source>
</reference>
<dbReference type="Gene3D" id="3.10.580.10">
    <property type="entry name" value="CBS-domain"/>
    <property type="match status" value="1"/>
</dbReference>
<dbReference type="GO" id="GO:0005886">
    <property type="term" value="C:plasma membrane"/>
    <property type="evidence" value="ECO:0007669"/>
    <property type="project" value="UniProtKB-SubCell"/>
</dbReference>
<dbReference type="GO" id="GO:0046872">
    <property type="term" value="F:metal ion binding"/>
    <property type="evidence" value="ECO:0007669"/>
    <property type="project" value="UniProtKB-KW"/>
</dbReference>
<evidence type="ECO:0000256" key="2">
    <source>
        <dbReference type="ARBA" id="ARBA00009749"/>
    </source>
</evidence>
<dbReference type="PROSITE" id="PS51371">
    <property type="entry name" value="CBS"/>
    <property type="match status" value="2"/>
</dbReference>
<accession>A0A6A8M9R5</accession>
<evidence type="ECO:0000256" key="9">
    <source>
        <dbReference type="RuleBase" id="RU362011"/>
    </source>
</evidence>
<comment type="subcellular location">
    <subcellularLocation>
        <location evidence="9">Cell membrane</location>
        <topology evidence="9">Multi-pass membrane protein</topology>
    </subcellularLocation>
    <subcellularLocation>
        <location evidence="1">Membrane</location>
        <topology evidence="1">Multi-pass membrane protein</topology>
    </subcellularLocation>
</comment>